<keyword evidence="7" id="KW-0498">Mitosis</keyword>
<evidence type="ECO:0000256" key="13">
    <source>
        <dbReference type="ARBA" id="ARBA00023015"/>
    </source>
</evidence>
<dbReference type="PANTHER" id="PTHR47140:SF1">
    <property type="entry name" value="MAP3K7 C-TERMINAL-LIKE PROTEIN"/>
    <property type="match status" value="1"/>
</dbReference>
<evidence type="ECO:0000256" key="8">
    <source>
        <dbReference type="ARBA" id="ARBA00022786"/>
    </source>
</evidence>
<evidence type="ECO:0000256" key="11">
    <source>
        <dbReference type="ARBA" id="ARBA00022833"/>
    </source>
</evidence>
<reference evidence="25" key="1">
    <citation type="submission" date="2020-03" db="EMBL/GenBank/DDBJ databases">
        <title>Studies in the Genomics of Life Span.</title>
        <authorList>
            <person name="Glass D."/>
        </authorList>
    </citation>
    <scope>NUCLEOTIDE SEQUENCE</scope>
    <source>
        <strain evidence="25">SUZIE</strain>
        <tissue evidence="25">Muscle</tissue>
    </source>
</reference>
<evidence type="ECO:0000259" key="24">
    <source>
        <dbReference type="PROSITE" id="PS50271"/>
    </source>
</evidence>
<dbReference type="Pfam" id="PF00443">
    <property type="entry name" value="UCH"/>
    <property type="match status" value="1"/>
</dbReference>
<evidence type="ECO:0000256" key="9">
    <source>
        <dbReference type="ARBA" id="ARBA00022801"/>
    </source>
</evidence>
<accession>A0AA41N8G8</accession>
<comment type="catalytic activity">
    <reaction evidence="1">
        <text>Thiol-dependent hydrolysis of ester, thioester, amide, peptide and isopeptide bonds formed by the C-terminal Gly of ubiquitin (a 76-residue protein attached to proteins as an intracellular targeting signal).</text>
        <dbReference type="EC" id="3.4.19.12"/>
    </reaction>
</comment>
<evidence type="ECO:0000256" key="5">
    <source>
        <dbReference type="ARBA" id="ARBA00022723"/>
    </source>
</evidence>
<keyword evidence="12" id="KW-0156">Chromatin regulator</keyword>
<evidence type="ECO:0000256" key="17">
    <source>
        <dbReference type="ARBA" id="ARBA00023306"/>
    </source>
</evidence>
<comment type="subunit">
    <text evidence="19">Homotetramer. Associates with late pre-40S ribosomes. Interacts with CEP78; promoting deubiquitination of tektins.</text>
</comment>
<feature type="domain" description="USP" evidence="23">
    <location>
        <begin position="195"/>
        <end position="644"/>
    </location>
</feature>
<keyword evidence="3" id="KW-0132">Cell division</keyword>
<keyword evidence="15" id="KW-0804">Transcription</keyword>
<evidence type="ECO:0000256" key="22">
    <source>
        <dbReference type="SAM" id="MobiDB-lite"/>
    </source>
</evidence>
<dbReference type="GO" id="GO:0005634">
    <property type="term" value="C:nucleus"/>
    <property type="evidence" value="ECO:0007669"/>
    <property type="project" value="TreeGrafter"/>
</dbReference>
<dbReference type="Pfam" id="PF02148">
    <property type="entry name" value="zf-UBP"/>
    <property type="match status" value="1"/>
</dbReference>
<feature type="region of interest" description="Disordered" evidence="22">
    <location>
        <begin position="145"/>
        <end position="190"/>
    </location>
</feature>
<evidence type="ECO:0000256" key="15">
    <source>
        <dbReference type="ARBA" id="ARBA00023163"/>
    </source>
</evidence>
<keyword evidence="6 20" id="KW-0863">Zinc-finger</keyword>
<dbReference type="SUPFAM" id="SSF57850">
    <property type="entry name" value="RING/U-box"/>
    <property type="match status" value="1"/>
</dbReference>
<dbReference type="GO" id="GO:0008270">
    <property type="term" value="F:zinc ion binding"/>
    <property type="evidence" value="ECO:0007669"/>
    <property type="project" value="UniProtKB-KW"/>
</dbReference>
<evidence type="ECO:0000256" key="21">
    <source>
        <dbReference type="SAM" id="Coils"/>
    </source>
</evidence>
<sequence>MGKKRTKGKTVPTDDSSESSEPICIHIRKGLEQGNLKKALVNVEWNICQDCKTDNKVKDKSEEEAEENPSVWLCLKCGHQGCGRNSQEQHALKHYMTPRSEPHCLVLSLDNWSVWCYLCDNEVQYCSSNRLGQVVDYVRKQAGNVTPKPAEKDNGNIELENKKLEKESKNEQEREKKENTTKENPPMNSSQITVKGLSNLGNTCFFNAVMQNLSQTPVLRELLKEVKMSGTIVKIEPPDLALTEPLEVNLEPPGPLTLAMSQFLNEMQETKKGIVTPKELFAQVCKKAVRFKGYQQQDSQELLRYLLDGMRAEEHQRVSKGILKAFGNSTEKLDEELKNKVKDYEKKKSIPSFVDRIFGGELTSTIMCDECRTSGKKSINDKNLKKTMKDEDKDSEEEKDNDSYIKERNDIPSGTSKHLQKKAKKQAKKQAKIVSGCYAAGAAGLLTESSLHKGSDWPRQWLVLDYTSADTQLSELEDPGEGRASGAHMISTARVPADKPVRIAFSLNDAPAWRAPQPLSAFPPEVLTPHAVPMRLAWSVLTEGLFPLPPCHDSVESMQVFKQHCQIAEEYHEVKREIALLEERKKELIAKLDQAEKEKVDAAQLVREFEALTEENRTLKLAQSQCVEQLEKLRIQYQKRQGSS</sequence>
<dbReference type="InterPro" id="IPR013083">
    <property type="entry name" value="Znf_RING/FYVE/PHD"/>
</dbReference>
<keyword evidence="9 25" id="KW-0378">Hydrolase</keyword>
<evidence type="ECO:0000256" key="12">
    <source>
        <dbReference type="ARBA" id="ARBA00022853"/>
    </source>
</evidence>
<evidence type="ECO:0000259" key="23">
    <source>
        <dbReference type="PROSITE" id="PS50235"/>
    </source>
</evidence>
<keyword evidence="21" id="KW-0175">Coiled coil</keyword>
<evidence type="ECO:0000256" key="20">
    <source>
        <dbReference type="PROSITE-ProRule" id="PRU00502"/>
    </source>
</evidence>
<keyword evidence="10" id="KW-0788">Thiol protease</keyword>
<feature type="region of interest" description="Disordered" evidence="22">
    <location>
        <begin position="1"/>
        <end position="20"/>
    </location>
</feature>
<dbReference type="GO" id="GO:0004843">
    <property type="term" value="F:cysteine-type deubiquitinase activity"/>
    <property type="evidence" value="ECO:0007669"/>
    <property type="project" value="UniProtKB-EC"/>
</dbReference>
<gene>
    <name evidence="25" type="ORF">SUZIE_184310</name>
</gene>
<dbReference type="Gene3D" id="3.30.40.10">
    <property type="entry name" value="Zinc/RING finger domain, C3HC4 (zinc finger)"/>
    <property type="match status" value="1"/>
</dbReference>
<keyword evidence="16" id="KW-0539">Nucleus</keyword>
<dbReference type="PROSITE" id="PS00972">
    <property type="entry name" value="USP_1"/>
    <property type="match status" value="1"/>
</dbReference>
<keyword evidence="13" id="KW-0805">Transcription regulation</keyword>
<dbReference type="PANTHER" id="PTHR47140">
    <property type="entry name" value="MAP3K7 C-TERMINAL-LIKE PROTEIN"/>
    <property type="match status" value="1"/>
</dbReference>
<keyword evidence="8" id="KW-0833">Ubl conjugation pathway</keyword>
<evidence type="ECO:0000256" key="18">
    <source>
        <dbReference type="ARBA" id="ARBA00057173"/>
    </source>
</evidence>
<evidence type="ECO:0000256" key="6">
    <source>
        <dbReference type="ARBA" id="ARBA00022771"/>
    </source>
</evidence>
<evidence type="ECO:0000256" key="7">
    <source>
        <dbReference type="ARBA" id="ARBA00022776"/>
    </source>
</evidence>
<dbReference type="PROSITE" id="PS50235">
    <property type="entry name" value="USP_3"/>
    <property type="match status" value="1"/>
</dbReference>
<dbReference type="GO" id="GO:0016579">
    <property type="term" value="P:protein deubiquitination"/>
    <property type="evidence" value="ECO:0007669"/>
    <property type="project" value="InterPro"/>
</dbReference>
<dbReference type="InterPro" id="IPR042800">
    <property type="entry name" value="Map3k7cl"/>
</dbReference>
<dbReference type="InterPro" id="IPR038765">
    <property type="entry name" value="Papain-like_cys_pep_sf"/>
</dbReference>
<evidence type="ECO:0000256" key="14">
    <source>
        <dbReference type="ARBA" id="ARBA00023159"/>
    </source>
</evidence>
<dbReference type="GO" id="GO:0051301">
    <property type="term" value="P:cell division"/>
    <property type="evidence" value="ECO:0007669"/>
    <property type="project" value="UniProtKB-KW"/>
</dbReference>
<keyword evidence="4" id="KW-0645">Protease</keyword>
<keyword evidence="26" id="KW-1185">Reference proteome</keyword>
<dbReference type="GO" id="GO:0140950">
    <property type="term" value="F:histone H2A deubiquitinase activity"/>
    <property type="evidence" value="ECO:0007669"/>
    <property type="project" value="UniProtKB-ARBA"/>
</dbReference>
<evidence type="ECO:0000256" key="4">
    <source>
        <dbReference type="ARBA" id="ARBA00022670"/>
    </source>
</evidence>
<protein>
    <recommendedName>
        <fullName evidence="2">ubiquitinyl hydrolase 1</fullName>
        <ecNumber evidence="2">3.4.19.12</ecNumber>
    </recommendedName>
</protein>
<keyword evidence="11" id="KW-0862">Zinc</keyword>
<comment type="caution">
    <text evidence="25">The sequence shown here is derived from an EMBL/GenBank/DDBJ whole genome shotgun (WGS) entry which is preliminary data.</text>
</comment>
<feature type="region of interest" description="Disordered" evidence="22">
    <location>
        <begin position="382"/>
        <end position="418"/>
    </location>
</feature>
<dbReference type="InterPro" id="IPR028889">
    <property type="entry name" value="USP"/>
</dbReference>
<dbReference type="GO" id="GO:0006508">
    <property type="term" value="P:proteolysis"/>
    <property type="evidence" value="ECO:0007669"/>
    <property type="project" value="UniProtKB-KW"/>
</dbReference>
<feature type="compositionally biased region" description="Basic and acidic residues" evidence="22">
    <location>
        <begin position="382"/>
        <end position="392"/>
    </location>
</feature>
<feature type="domain" description="UBP-type" evidence="24">
    <location>
        <begin position="22"/>
        <end position="142"/>
    </location>
</feature>
<dbReference type="EMBL" id="JAATJV010401835">
    <property type="protein sequence ID" value="MBZ3885711.1"/>
    <property type="molecule type" value="Genomic_DNA"/>
</dbReference>
<dbReference type="FunFam" id="3.90.70.10:FF:000045">
    <property type="entry name" value="Ubiquitin carboxyl-terminal hydrolase 16"/>
    <property type="match status" value="1"/>
</dbReference>
<dbReference type="InterPro" id="IPR001607">
    <property type="entry name" value="Znf_UBP"/>
</dbReference>
<feature type="coiled-coil region" evidence="21">
    <location>
        <begin position="571"/>
        <end position="622"/>
    </location>
</feature>
<dbReference type="Gene3D" id="3.90.70.10">
    <property type="entry name" value="Cysteine proteinases"/>
    <property type="match status" value="1"/>
</dbReference>
<dbReference type="Proteomes" id="UP001166674">
    <property type="component" value="Unassembled WGS sequence"/>
</dbReference>
<dbReference type="SMART" id="SM00290">
    <property type="entry name" value="ZnF_UBP"/>
    <property type="match status" value="1"/>
</dbReference>
<keyword evidence="5" id="KW-0479">Metal-binding</keyword>
<feature type="compositionally biased region" description="Basic and acidic residues" evidence="22">
    <location>
        <begin position="149"/>
        <end position="181"/>
    </location>
</feature>
<keyword evidence="14" id="KW-0010">Activator</keyword>
<evidence type="ECO:0000256" key="1">
    <source>
        <dbReference type="ARBA" id="ARBA00000707"/>
    </source>
</evidence>
<organism evidence="25 26">
    <name type="scientific">Sciurus carolinensis</name>
    <name type="common">Eastern gray squirrel</name>
    <dbReference type="NCBI Taxonomy" id="30640"/>
    <lineage>
        <taxon>Eukaryota</taxon>
        <taxon>Metazoa</taxon>
        <taxon>Chordata</taxon>
        <taxon>Craniata</taxon>
        <taxon>Vertebrata</taxon>
        <taxon>Euteleostomi</taxon>
        <taxon>Mammalia</taxon>
        <taxon>Eutheria</taxon>
        <taxon>Euarchontoglires</taxon>
        <taxon>Glires</taxon>
        <taxon>Rodentia</taxon>
        <taxon>Sciuromorpha</taxon>
        <taxon>Sciuridae</taxon>
        <taxon>Sciurinae</taxon>
        <taxon>Sciurini</taxon>
        <taxon>Sciurus</taxon>
    </lineage>
</organism>
<evidence type="ECO:0000313" key="26">
    <source>
        <dbReference type="Proteomes" id="UP001166674"/>
    </source>
</evidence>
<dbReference type="PROSITE" id="PS50271">
    <property type="entry name" value="ZF_UBP"/>
    <property type="match status" value="1"/>
</dbReference>
<keyword evidence="17" id="KW-0131">Cell cycle</keyword>
<dbReference type="AlphaFoldDB" id="A0AA41N8G8"/>
<evidence type="ECO:0000256" key="3">
    <source>
        <dbReference type="ARBA" id="ARBA00022618"/>
    </source>
</evidence>
<dbReference type="EC" id="3.4.19.12" evidence="2"/>
<proteinExistence type="predicted"/>
<dbReference type="SUPFAM" id="SSF54001">
    <property type="entry name" value="Cysteine proteinases"/>
    <property type="match status" value="1"/>
</dbReference>
<evidence type="ECO:0000256" key="16">
    <source>
        <dbReference type="ARBA" id="ARBA00023242"/>
    </source>
</evidence>
<evidence type="ECO:0000256" key="19">
    <source>
        <dbReference type="ARBA" id="ARBA00066221"/>
    </source>
</evidence>
<comment type="function">
    <text evidence="18">Specifically deubiquitinates 'Lys-120' of histone H2A (H2AK119Ub), a specific tag for epigenetic transcriptional repression, thereby acting as a coactivator. Deubiquitination of histone H2A is a prerequisite for subsequent phosphorylation at 'Ser-11' of histone H3 (H3S10ph), and is required for chromosome segregation when cells enter into mitosis. In resting B- and T-lymphocytes, phosphorylation by AURKB leads to enhance its activity, thereby maintaining transcription in resting lymphocytes. Regulates Hox gene expression via histone H2A deubiquitination. Prefers nucleosomal substrates. Does not deubiquitinate histone H2B. Also deubiquitinates non-histone proteins, such as ribosomal protein RPS27A: deubiquitination of monoubiquitinated RPS27A promotes maturation of the 40S ribosomal subunit. Also mediates deubiquitination of tektin proteins (TEKT1, TEKT2, TEK3, TEKT4 and TEKT5), promoting their stability.</text>
</comment>
<dbReference type="InterPro" id="IPR001394">
    <property type="entry name" value="Peptidase_C19_UCH"/>
</dbReference>
<dbReference type="InterPro" id="IPR018200">
    <property type="entry name" value="USP_CS"/>
</dbReference>
<dbReference type="FunFam" id="3.30.40.10:FF:000147">
    <property type="entry name" value="Ubiquitin carboxyl-terminal hydrolase 16"/>
    <property type="match status" value="1"/>
</dbReference>
<dbReference type="GO" id="GO:0005829">
    <property type="term" value="C:cytosol"/>
    <property type="evidence" value="ECO:0007669"/>
    <property type="project" value="TreeGrafter"/>
</dbReference>
<evidence type="ECO:0000313" key="25">
    <source>
        <dbReference type="EMBL" id="MBZ3885711.1"/>
    </source>
</evidence>
<evidence type="ECO:0000256" key="2">
    <source>
        <dbReference type="ARBA" id="ARBA00012759"/>
    </source>
</evidence>
<feature type="compositionally biased region" description="Basic and acidic residues" evidence="22">
    <location>
        <begin position="401"/>
        <end position="410"/>
    </location>
</feature>
<evidence type="ECO:0000256" key="10">
    <source>
        <dbReference type="ARBA" id="ARBA00022807"/>
    </source>
</evidence>
<name>A0AA41N8G8_SCICA</name>